<evidence type="ECO:0000313" key="2">
    <source>
        <dbReference type="EMBL" id="SPE07177.1"/>
    </source>
</evidence>
<dbReference type="KEGG" id="lsu:A6B45_03090"/>
<dbReference type="RefSeq" id="WP_072613306.1">
    <property type="nucleotide sequence ID" value="NZ_AP017935.1"/>
</dbReference>
<reference evidence="2 3" key="2">
    <citation type="submission" date="2018-02" db="EMBL/GenBank/DDBJ databases">
        <authorList>
            <person name="Cohen D.B."/>
            <person name="Kent A.D."/>
        </authorList>
    </citation>
    <scope>NUCLEOTIDE SEQUENCE [LARGE SCALE GENOMIC DNA]</scope>
    <source>
        <strain evidence="2 3">CECT 9216</strain>
    </source>
</reference>
<accession>A0A2N9KAV9</accession>
<dbReference type="EMBL" id="OKQU01000001">
    <property type="protein sequence ID" value="SPE07177.1"/>
    <property type="molecule type" value="Genomic_DNA"/>
</dbReference>
<dbReference type="Proteomes" id="UP000237923">
    <property type="component" value="Unassembled WGS sequence"/>
</dbReference>
<proteinExistence type="predicted"/>
<dbReference type="AlphaFoldDB" id="A0A2N9KAV9"/>
<reference evidence="1 4" key="1">
    <citation type="submission" date="2018-02" db="EMBL/GenBank/DDBJ databases">
        <authorList>
            <person name="Rodrigo-Torres L."/>
            <person name="Arahal R. D."/>
            <person name="Lucena T."/>
        </authorList>
    </citation>
    <scope>NUCLEOTIDE SEQUENCE [LARGE SCALE GENOMIC DNA]</scope>
    <source>
        <strain evidence="1 4">CECT 8486</strain>
    </source>
</reference>
<organism evidence="2 3">
    <name type="scientific">Leuconostoc suionicum</name>
    <dbReference type="NCBI Taxonomy" id="1511761"/>
    <lineage>
        <taxon>Bacteria</taxon>
        <taxon>Bacillati</taxon>
        <taxon>Bacillota</taxon>
        <taxon>Bacilli</taxon>
        <taxon>Lactobacillales</taxon>
        <taxon>Lactobacillaceae</taxon>
        <taxon>Leuconostoc</taxon>
    </lineage>
</organism>
<dbReference type="GeneID" id="99673761"/>
<evidence type="ECO:0000313" key="3">
    <source>
        <dbReference type="Proteomes" id="UP000237923"/>
    </source>
</evidence>
<keyword evidence="4" id="KW-1185">Reference proteome</keyword>
<dbReference type="Proteomes" id="UP000239237">
    <property type="component" value="Unassembled WGS sequence"/>
</dbReference>
<name>A0A2N9KAV9_9LACO</name>
<gene>
    <name evidence="1" type="ORF">LES8486_00891</name>
    <name evidence="2" type="ORF">LES9216_01038</name>
</gene>
<evidence type="ECO:0000313" key="4">
    <source>
        <dbReference type="Proteomes" id="UP000239237"/>
    </source>
</evidence>
<sequence>MNFDTYSYSQQLKKDLEVFQRWQVLIEALSEANQTAEILDITKKILAFDVHKSEIMRVASEHWYPNTHWIAVAFSNLAKMTSLSHTQVILPKMQKVAELHFEEFPNAAFQFTKAPLAAGGYYLEEISQNLRVVYWDIVNKRFYLDTVHFMKLVQTEAIQIAGVEALTIFQKRLTAISYLLKDNEYDIDIIGLDMTDNQNLMMQQKDLSAEILDSLFVEAAKQNFVLTLLQNNKDGAVLKIGSVSLEIIQHRDQQEHAVWQYDIIDNNKRVTIYTLFQQLPFFAKWYEKWFNEVGLKDKRAVFVD</sequence>
<protein>
    <submittedName>
        <fullName evidence="2">Uncharacterized protein</fullName>
    </submittedName>
</protein>
<dbReference type="EMBL" id="OKQR01000001">
    <property type="protein sequence ID" value="SPD91898.1"/>
    <property type="molecule type" value="Genomic_DNA"/>
</dbReference>
<evidence type="ECO:0000313" key="1">
    <source>
        <dbReference type="EMBL" id="SPD91898.1"/>
    </source>
</evidence>